<gene>
    <name evidence="2" type="ORF">Cvel_2616</name>
</gene>
<feature type="region of interest" description="Disordered" evidence="1">
    <location>
        <begin position="181"/>
        <end position="207"/>
    </location>
</feature>
<feature type="region of interest" description="Disordered" evidence="1">
    <location>
        <begin position="130"/>
        <end position="162"/>
    </location>
</feature>
<dbReference type="VEuPathDB" id="CryptoDB:Cvel_2616"/>
<feature type="compositionally biased region" description="Low complexity" evidence="1">
    <location>
        <begin position="181"/>
        <end position="192"/>
    </location>
</feature>
<feature type="region of interest" description="Disordered" evidence="1">
    <location>
        <begin position="220"/>
        <end position="277"/>
    </location>
</feature>
<feature type="region of interest" description="Disordered" evidence="1">
    <location>
        <begin position="1"/>
        <end position="44"/>
    </location>
</feature>
<protein>
    <submittedName>
        <fullName evidence="2">Uncharacterized protein</fullName>
    </submittedName>
</protein>
<name>A0A0G4F0W9_9ALVE</name>
<accession>A0A0G4F0W9</accession>
<evidence type="ECO:0000256" key="1">
    <source>
        <dbReference type="SAM" id="MobiDB-lite"/>
    </source>
</evidence>
<dbReference type="AlphaFoldDB" id="A0A0G4F0W9"/>
<sequence length="277" mass="28954">MSVFNFPSPRSDPGLETGEETPLALPAEKRKEAMQKGKGKGHPYHDLISDSDREFVLDFGRQAFFRVVGGSLLGGVSARLFARRVLGSARPGLWTLGGALLLPAFLWSHLMSSNAQRVVEVATRIQSASGVVKQDRQHHRGVGGSAYGLGQRQRSEEGAGEDSLIESEMKLNRLFQPVTAPGGSSSIPLGPGIPQGPGIGGLPSSPNSLSSLQAAAMGSRLQGPLASSSPAPYGGLGGLRGPLRTHHDARDENILGDCSSSLGTNKGAGSDQNPWSS</sequence>
<dbReference type="EMBL" id="CDMZ01000044">
    <property type="protein sequence ID" value="CEM05324.1"/>
    <property type="molecule type" value="Genomic_DNA"/>
</dbReference>
<proteinExistence type="predicted"/>
<evidence type="ECO:0000313" key="2">
    <source>
        <dbReference type="EMBL" id="CEM05324.1"/>
    </source>
</evidence>
<organism evidence="2">
    <name type="scientific">Chromera velia CCMP2878</name>
    <dbReference type="NCBI Taxonomy" id="1169474"/>
    <lineage>
        <taxon>Eukaryota</taxon>
        <taxon>Sar</taxon>
        <taxon>Alveolata</taxon>
        <taxon>Colpodellida</taxon>
        <taxon>Chromeraceae</taxon>
        <taxon>Chromera</taxon>
    </lineage>
</organism>
<reference evidence="2" key="1">
    <citation type="submission" date="2014-11" db="EMBL/GenBank/DDBJ databases">
        <authorList>
            <person name="Otto D Thomas"/>
            <person name="Naeem Raeece"/>
        </authorList>
    </citation>
    <scope>NUCLEOTIDE SEQUENCE</scope>
</reference>